<dbReference type="RefSeq" id="XP_055863679.1">
    <property type="nucleotide sequence ID" value="XM_056007704.1"/>
</dbReference>
<dbReference type="PRINTS" id="PR00385">
    <property type="entry name" value="P450"/>
</dbReference>
<proteinExistence type="inferred from homology"/>
<evidence type="ECO:0000256" key="1">
    <source>
        <dbReference type="ARBA" id="ARBA00010617"/>
    </source>
</evidence>
<dbReference type="OMA" id="RIHQEYK"/>
<evidence type="ECO:0000313" key="7">
    <source>
        <dbReference type="RefSeq" id="XP_055863680.1"/>
    </source>
</evidence>
<keyword evidence="3" id="KW-0503">Monooxygenase</keyword>
<evidence type="ECO:0000256" key="3">
    <source>
        <dbReference type="RuleBase" id="RU000461"/>
    </source>
</evidence>
<evidence type="ECO:0000313" key="11">
    <source>
        <dbReference type="RefSeq" id="XP_055863685.1"/>
    </source>
</evidence>
<gene>
    <name evidence="6 7 8 9 10 11" type="primary">LOC106057391</name>
</gene>
<dbReference type="SUPFAM" id="SSF48264">
    <property type="entry name" value="Cytochrome P450"/>
    <property type="match status" value="1"/>
</dbReference>
<keyword evidence="4" id="KW-0472">Membrane</keyword>
<evidence type="ECO:0000313" key="9">
    <source>
        <dbReference type="RefSeq" id="XP_055863683.1"/>
    </source>
</evidence>
<dbReference type="RefSeq" id="XP_055863680.1">
    <property type="nucleotide sequence ID" value="XM_056007705.1"/>
</dbReference>
<sequence>MLVTYIISAILAYFVVKYALKIYYYRKAYFKLPTIPNYSYLTGTLHMFPGNNEEGLNFDFENAKKYCYFHLVWAGPFIPAVITYHPDVVKTILKSSAPKTRNPYCSSPYDMGIRWLGEGLLIANGEKWARSRRLLTPAFHFDILKPYVEVYNQCADILNDKIGEFAKNGQSFDMYNLINLDALDIILRCAFSYQSDCQTRGSKNKYTTAIAELQSLWSGRALKPHLHLEFIYSLTAQGKRFYELCDIAHKQAEEVIEKRKLELASDPDLVSNKKCKDFLDTLLTARDEDGQGLSPLEIRNEVDTFLFEGHDTTASGMTWTLYALAEHPEYQEKVYEEIVDVLQDKEYIEWSDLPKLEFTTMCIKEGLRLHAAVPFIERKLTEDVKVNGYTIPAGTRTAVHIWILHHNPHVWEDPLEYKPERFHPDNQKNMDPFQFVPFSAGPRNCIGQNFAMNEMKTTIGRIIKNFKLRLDPDQKARRTPTVTMKAEKGTFIYAAHR</sequence>
<comment type="cofactor">
    <cofactor evidence="2">
        <name>heme</name>
        <dbReference type="ChEBI" id="CHEBI:30413"/>
    </cofactor>
</comment>
<dbReference type="Pfam" id="PF00067">
    <property type="entry name" value="p450"/>
    <property type="match status" value="1"/>
</dbReference>
<keyword evidence="5" id="KW-1185">Reference proteome</keyword>
<keyword evidence="4" id="KW-1133">Transmembrane helix</keyword>
<dbReference type="PANTHER" id="PTHR24291:SF201">
    <property type="entry name" value="CYTOCHROME P450, FAMILY 4, SUBFAMILY B, POLYPEPTIDE 7"/>
    <property type="match status" value="1"/>
</dbReference>
<protein>
    <submittedName>
        <fullName evidence="6 7">Ultra-long-chain fatty acid omega-hydroxylase-like isoform X1</fullName>
    </submittedName>
</protein>
<dbReference type="Proteomes" id="UP001165740">
    <property type="component" value="Chromosome 13"/>
</dbReference>
<keyword evidence="2 3" id="KW-0479">Metal-binding</keyword>
<name>A0A9W2YLT4_BIOGL</name>
<evidence type="ECO:0000313" key="10">
    <source>
        <dbReference type="RefSeq" id="XP_055863684.1"/>
    </source>
</evidence>
<dbReference type="InterPro" id="IPR002401">
    <property type="entry name" value="Cyt_P450_E_grp-I"/>
</dbReference>
<keyword evidence="2 3" id="KW-0408">Iron</keyword>
<dbReference type="OrthoDB" id="1470350at2759"/>
<dbReference type="RefSeq" id="XP_055863684.1">
    <property type="nucleotide sequence ID" value="XM_056007709.1"/>
</dbReference>
<dbReference type="PRINTS" id="PR00463">
    <property type="entry name" value="EP450I"/>
</dbReference>
<dbReference type="InterPro" id="IPR001128">
    <property type="entry name" value="Cyt_P450"/>
</dbReference>
<feature type="transmembrane region" description="Helical" evidence="4">
    <location>
        <begin position="6"/>
        <end position="24"/>
    </location>
</feature>
<dbReference type="PROSITE" id="PS00086">
    <property type="entry name" value="CYTOCHROME_P450"/>
    <property type="match status" value="1"/>
</dbReference>
<feature type="binding site" description="axial binding residue" evidence="2">
    <location>
        <position position="445"/>
    </location>
    <ligand>
        <name>heme</name>
        <dbReference type="ChEBI" id="CHEBI:30413"/>
    </ligand>
    <ligandPart>
        <name>Fe</name>
        <dbReference type="ChEBI" id="CHEBI:18248"/>
    </ligandPart>
</feature>
<comment type="similarity">
    <text evidence="1 3">Belongs to the cytochrome P450 family.</text>
</comment>
<dbReference type="InterPro" id="IPR050196">
    <property type="entry name" value="Cytochrome_P450_Monoox"/>
</dbReference>
<dbReference type="GO" id="GO:0005506">
    <property type="term" value="F:iron ion binding"/>
    <property type="evidence" value="ECO:0007669"/>
    <property type="project" value="InterPro"/>
</dbReference>
<dbReference type="AlphaFoldDB" id="A0A9W2YLT4"/>
<dbReference type="GeneID" id="106057391"/>
<dbReference type="GO" id="GO:0016705">
    <property type="term" value="F:oxidoreductase activity, acting on paired donors, with incorporation or reduction of molecular oxygen"/>
    <property type="evidence" value="ECO:0007669"/>
    <property type="project" value="InterPro"/>
</dbReference>
<evidence type="ECO:0000313" key="8">
    <source>
        <dbReference type="RefSeq" id="XP_055863681.1"/>
    </source>
</evidence>
<dbReference type="RefSeq" id="XP_055863683.1">
    <property type="nucleotide sequence ID" value="XM_056007708.1"/>
</dbReference>
<dbReference type="RefSeq" id="XP_055863681.1">
    <property type="nucleotide sequence ID" value="XM_056007706.1"/>
</dbReference>
<dbReference type="CDD" id="cd20659">
    <property type="entry name" value="CYP4B_4F-like"/>
    <property type="match status" value="1"/>
</dbReference>
<dbReference type="RefSeq" id="XP_055863685.1">
    <property type="nucleotide sequence ID" value="XM_056007710.1"/>
</dbReference>
<evidence type="ECO:0000313" key="5">
    <source>
        <dbReference type="Proteomes" id="UP001165740"/>
    </source>
</evidence>
<keyword evidence="3" id="KW-0560">Oxidoreductase</keyword>
<dbReference type="GO" id="GO:0004497">
    <property type="term" value="F:monooxygenase activity"/>
    <property type="evidence" value="ECO:0007669"/>
    <property type="project" value="UniProtKB-KW"/>
</dbReference>
<accession>A0A9W2YLT4</accession>
<dbReference type="InterPro" id="IPR036396">
    <property type="entry name" value="Cyt_P450_sf"/>
</dbReference>
<dbReference type="PANTHER" id="PTHR24291">
    <property type="entry name" value="CYTOCHROME P450 FAMILY 4"/>
    <property type="match status" value="1"/>
</dbReference>
<dbReference type="GO" id="GO:0020037">
    <property type="term" value="F:heme binding"/>
    <property type="evidence" value="ECO:0007669"/>
    <property type="project" value="InterPro"/>
</dbReference>
<reference evidence="6 7" key="1">
    <citation type="submission" date="2025-04" db="UniProtKB">
        <authorList>
            <consortium name="RefSeq"/>
        </authorList>
    </citation>
    <scope>IDENTIFICATION</scope>
</reference>
<evidence type="ECO:0000313" key="6">
    <source>
        <dbReference type="RefSeq" id="XP_055863679.1"/>
    </source>
</evidence>
<dbReference type="Gene3D" id="1.10.630.10">
    <property type="entry name" value="Cytochrome P450"/>
    <property type="match status" value="1"/>
</dbReference>
<organism evidence="5 10">
    <name type="scientific">Biomphalaria glabrata</name>
    <name type="common">Bloodfluke planorb</name>
    <name type="synonym">Freshwater snail</name>
    <dbReference type="NCBI Taxonomy" id="6526"/>
    <lineage>
        <taxon>Eukaryota</taxon>
        <taxon>Metazoa</taxon>
        <taxon>Spiralia</taxon>
        <taxon>Lophotrochozoa</taxon>
        <taxon>Mollusca</taxon>
        <taxon>Gastropoda</taxon>
        <taxon>Heterobranchia</taxon>
        <taxon>Euthyneura</taxon>
        <taxon>Panpulmonata</taxon>
        <taxon>Hygrophila</taxon>
        <taxon>Lymnaeoidea</taxon>
        <taxon>Planorbidae</taxon>
        <taxon>Biomphalaria</taxon>
    </lineage>
</organism>
<keyword evidence="4" id="KW-0812">Transmembrane</keyword>
<evidence type="ECO:0000256" key="4">
    <source>
        <dbReference type="SAM" id="Phobius"/>
    </source>
</evidence>
<keyword evidence="2 3" id="KW-0349">Heme</keyword>
<dbReference type="InterPro" id="IPR017972">
    <property type="entry name" value="Cyt_P450_CS"/>
</dbReference>
<evidence type="ECO:0000256" key="2">
    <source>
        <dbReference type="PIRSR" id="PIRSR602401-1"/>
    </source>
</evidence>